<dbReference type="InterPro" id="IPR001119">
    <property type="entry name" value="SLH_dom"/>
</dbReference>
<keyword evidence="2" id="KW-0732">Signal</keyword>
<protein>
    <submittedName>
        <fullName evidence="4">S-layer protein</fullName>
    </submittedName>
</protein>
<dbReference type="EMBL" id="ANNX02000024">
    <property type="protein sequence ID" value="KYC41139.1"/>
    <property type="molecule type" value="Genomic_DNA"/>
</dbReference>
<keyword evidence="5" id="KW-1185">Reference proteome</keyword>
<evidence type="ECO:0000313" key="5">
    <source>
        <dbReference type="Proteomes" id="UP000076925"/>
    </source>
</evidence>
<dbReference type="PROSITE" id="PS51272">
    <property type="entry name" value="SLH"/>
    <property type="match status" value="3"/>
</dbReference>
<dbReference type="STRING" id="128403.WA1_22895"/>
<dbReference type="PANTHER" id="PTHR43308">
    <property type="entry name" value="OUTER MEMBRANE PROTEIN ALPHA-RELATED"/>
    <property type="match status" value="1"/>
</dbReference>
<gene>
    <name evidence="4" type="ORF">WA1_22895</name>
</gene>
<dbReference type="PANTHER" id="PTHR43308:SF5">
    <property type="entry name" value="S-LAYER PROTEIN _ PEPTIDOGLYCAN ENDO-BETA-N-ACETYLGLUCOSAMINIDASE"/>
    <property type="match status" value="1"/>
</dbReference>
<evidence type="ECO:0000256" key="2">
    <source>
        <dbReference type="SAM" id="SignalP"/>
    </source>
</evidence>
<sequence>MNWFLRLFLPLVSLPTLCLLLLSDVPQETYAQNSAQAIFPDVKPNYWAQPFIQGLAEKKIVAGYPDGTFRPERAVNRDEFAAMIDKAFNRPPVREISSGAAYKDVPEGYWAAPAIEDAYEQGLMTGYPNGVFRPNQNVSKVDAIAALSKVVNPTSTTAQTTSSPVATAPATTQQARKTTRKFALLPLAMTSLMQPLLVAKANAANVASAQQVGTGEDPKTGDRTANSNRPDSYAVTNLYTDAGEIPQDKVDEVAKATRANLVVNYPERNVLNPRKTLSRGEMSALVYQAMVAQGRMEAVAVNTPAYQYIVRPENR</sequence>
<feature type="region of interest" description="Disordered" evidence="1">
    <location>
        <begin position="155"/>
        <end position="174"/>
    </location>
</feature>
<feature type="domain" description="SLH" evidence="3">
    <location>
        <begin position="99"/>
        <end position="161"/>
    </location>
</feature>
<feature type="domain" description="SLH" evidence="3">
    <location>
        <begin position="35"/>
        <end position="98"/>
    </location>
</feature>
<name>A0A139X8W3_9CYAN</name>
<dbReference type="RefSeq" id="WP_017744363.1">
    <property type="nucleotide sequence ID" value="NZ_KQ976354.1"/>
</dbReference>
<evidence type="ECO:0000256" key="1">
    <source>
        <dbReference type="SAM" id="MobiDB-lite"/>
    </source>
</evidence>
<dbReference type="OrthoDB" id="9759810at2"/>
<feature type="domain" description="SLH" evidence="3">
    <location>
        <begin position="236"/>
        <end position="300"/>
    </location>
</feature>
<comment type="caution">
    <text evidence="4">The sequence shown here is derived from an EMBL/GenBank/DDBJ whole genome shotgun (WGS) entry which is preliminary data.</text>
</comment>
<reference evidence="4 5" key="1">
    <citation type="journal article" date="2013" name="Genome Biol. Evol.">
        <title>Genomes of Stigonematalean cyanobacteria (subsection V) and the evolution of oxygenic photosynthesis from prokaryotes to plastids.</title>
        <authorList>
            <person name="Dagan T."/>
            <person name="Roettger M."/>
            <person name="Stucken K."/>
            <person name="Landan G."/>
            <person name="Koch R."/>
            <person name="Major P."/>
            <person name="Gould S.B."/>
            <person name="Goremykin V.V."/>
            <person name="Rippka R."/>
            <person name="Tandeau de Marsac N."/>
            <person name="Gugger M."/>
            <person name="Lockhart P.J."/>
            <person name="Allen J.F."/>
            <person name="Brune I."/>
            <person name="Maus I."/>
            <person name="Puhler A."/>
            <person name="Martin W.F."/>
        </authorList>
    </citation>
    <scope>NUCLEOTIDE SEQUENCE [LARGE SCALE GENOMIC DNA]</scope>
    <source>
        <strain evidence="4 5">PCC 7110</strain>
    </source>
</reference>
<dbReference type="InterPro" id="IPR051465">
    <property type="entry name" value="Cell_Envelope_Struct_Comp"/>
</dbReference>
<accession>A0A139X8W3</accession>
<feature type="signal peptide" evidence="2">
    <location>
        <begin position="1"/>
        <end position="31"/>
    </location>
</feature>
<evidence type="ECO:0000313" key="4">
    <source>
        <dbReference type="EMBL" id="KYC41139.1"/>
    </source>
</evidence>
<feature type="chain" id="PRO_5007300601" evidence="2">
    <location>
        <begin position="32"/>
        <end position="315"/>
    </location>
</feature>
<dbReference type="AlphaFoldDB" id="A0A139X8W3"/>
<evidence type="ECO:0000259" key="3">
    <source>
        <dbReference type="PROSITE" id="PS51272"/>
    </source>
</evidence>
<proteinExistence type="predicted"/>
<dbReference type="Proteomes" id="UP000076925">
    <property type="component" value="Unassembled WGS sequence"/>
</dbReference>
<organism evidence="4 5">
    <name type="scientific">Scytonema hofmannii PCC 7110</name>
    <dbReference type="NCBI Taxonomy" id="128403"/>
    <lineage>
        <taxon>Bacteria</taxon>
        <taxon>Bacillati</taxon>
        <taxon>Cyanobacteriota</taxon>
        <taxon>Cyanophyceae</taxon>
        <taxon>Nostocales</taxon>
        <taxon>Scytonemataceae</taxon>
        <taxon>Scytonema</taxon>
    </lineage>
</organism>
<feature type="region of interest" description="Disordered" evidence="1">
    <location>
        <begin position="209"/>
        <end position="231"/>
    </location>
</feature>
<dbReference type="Pfam" id="PF00395">
    <property type="entry name" value="SLH"/>
    <property type="match status" value="3"/>
</dbReference>